<sequence>MARTRSRPKRFSLVRAKRSRGPSAESRKVLVIQRWHIGKRKLHHKWGDPHSGSLVLSLRLCQGDRDPHGGFFATRVEVIEVDPASTPVIGTVNDARRHGTSSYQGAASCLRPKKIGCFRAPTRAKGNREHSHWP</sequence>
<feature type="region of interest" description="Disordered" evidence="1">
    <location>
        <begin position="1"/>
        <end position="20"/>
    </location>
</feature>
<evidence type="ECO:0000313" key="2">
    <source>
        <dbReference type="EMBL" id="CAF0701689.1"/>
    </source>
</evidence>
<accession>A0A8J2FTC1</accession>
<protein>
    <submittedName>
        <fullName evidence="2">Uncharacterized protein</fullName>
    </submittedName>
</protein>
<proteinExistence type="predicted"/>
<dbReference type="EMBL" id="CAJNOB010000035">
    <property type="protein sequence ID" value="CAF0701689.1"/>
    <property type="molecule type" value="Genomic_DNA"/>
</dbReference>
<organism evidence="2 3">
    <name type="scientific">Candidatus Methylacidithermus pantelleriae</name>
    <dbReference type="NCBI Taxonomy" id="2744239"/>
    <lineage>
        <taxon>Bacteria</taxon>
        <taxon>Pseudomonadati</taxon>
        <taxon>Verrucomicrobiota</taxon>
        <taxon>Methylacidiphilae</taxon>
        <taxon>Methylacidiphilales</taxon>
        <taxon>Methylacidiphilaceae</taxon>
        <taxon>Candidatus Methylacidithermus</taxon>
    </lineage>
</organism>
<evidence type="ECO:0000256" key="1">
    <source>
        <dbReference type="SAM" id="MobiDB-lite"/>
    </source>
</evidence>
<dbReference type="Proteomes" id="UP000663859">
    <property type="component" value="Unassembled WGS sequence"/>
</dbReference>
<dbReference type="AlphaFoldDB" id="A0A8J2FTC1"/>
<keyword evidence="3" id="KW-1185">Reference proteome</keyword>
<name>A0A8J2FTC1_9BACT</name>
<gene>
    <name evidence="2" type="ORF">MPNT_400014</name>
</gene>
<evidence type="ECO:0000313" key="3">
    <source>
        <dbReference type="Proteomes" id="UP000663859"/>
    </source>
</evidence>
<comment type="caution">
    <text evidence="2">The sequence shown here is derived from an EMBL/GenBank/DDBJ whole genome shotgun (WGS) entry which is preliminary data.</text>
</comment>
<reference evidence="2" key="1">
    <citation type="submission" date="2021-02" db="EMBL/GenBank/DDBJ databases">
        <authorList>
            <person name="Cremers G."/>
            <person name="Picone N."/>
        </authorList>
    </citation>
    <scope>NUCLEOTIDE SEQUENCE</scope>
    <source>
        <strain evidence="2">PQ17</strain>
    </source>
</reference>